<evidence type="ECO:0000313" key="4">
    <source>
        <dbReference type="EMBL" id="AWR22166.1"/>
    </source>
</evidence>
<evidence type="ECO:0000256" key="1">
    <source>
        <dbReference type="ARBA" id="ARBA00007362"/>
    </source>
</evidence>
<dbReference type="EMBL" id="CP023994">
    <property type="protein sequence ID" value="AWR22166.1"/>
    <property type="molecule type" value="Genomic_DNA"/>
</dbReference>
<sequence length="300" mass="30928">MGAVVLIWSTFALSIRAAGNTSLTPGDVALLRFGVPSLLLIPVIPKTIRIMRRQPWYWTVLIAIGGGFPFLMLVQLGGAATSAALVGTIPPGTIPVFITIFGAVLGTHFATARWFGIACIAAGVVVAMQGSGAAHLAGVGLLLTAGALWSLYVLAVSKTSYRPLDIVVLLAVPSSVMSGVFIETGLLHTTLFTGGAVLSEMLTYAVLQGVVIGIISTLLYSFAITNLGASRAALMGSVSPVLTTLGAIPLLGETPSMITVICLVLVSAGALTANLWGTAVPLTHTRSRLGARLRVKNAIV</sequence>
<dbReference type="Proteomes" id="UP000246894">
    <property type="component" value="Chromosome"/>
</dbReference>
<dbReference type="Gene3D" id="1.10.3730.20">
    <property type="match status" value="1"/>
</dbReference>
<reference evidence="4 5" key="1">
    <citation type="submission" date="2017-10" db="EMBL/GenBank/DDBJ databases">
        <title>Genome of an Actinobacterium that displays light-enhanced growth.</title>
        <authorList>
            <person name="Maresca J.A."/>
            <person name="Hempel P."/>
            <person name="Shevchenko O."/>
            <person name="Miller K.J."/>
            <person name="Hahn M.W."/>
        </authorList>
    </citation>
    <scope>NUCLEOTIDE SEQUENCE [LARGE SCALE GENOMIC DNA]</scope>
    <source>
        <strain evidence="4 5">MWH-Mo1</strain>
    </source>
</reference>
<protein>
    <submittedName>
        <fullName evidence="4">EamA-like transporter family protein</fullName>
    </submittedName>
</protein>
<comment type="similarity">
    <text evidence="1">Belongs to the EamA transporter family.</text>
</comment>
<organism evidence="4 5">
    <name type="scientific">Aurantimicrobium photophilum</name>
    <dbReference type="NCBI Taxonomy" id="1987356"/>
    <lineage>
        <taxon>Bacteria</taxon>
        <taxon>Bacillati</taxon>
        <taxon>Actinomycetota</taxon>
        <taxon>Actinomycetes</taxon>
        <taxon>Micrococcales</taxon>
        <taxon>Microbacteriaceae</taxon>
        <taxon>Aurantimicrobium</taxon>
    </lineage>
</organism>
<dbReference type="InterPro" id="IPR037185">
    <property type="entry name" value="EmrE-like"/>
</dbReference>
<dbReference type="Pfam" id="PF00892">
    <property type="entry name" value="EamA"/>
    <property type="match status" value="2"/>
</dbReference>
<feature type="domain" description="EamA" evidence="3">
    <location>
        <begin position="4"/>
        <end position="127"/>
    </location>
</feature>
<feature type="transmembrane region" description="Helical" evidence="2">
    <location>
        <begin position="232"/>
        <end position="251"/>
    </location>
</feature>
<feature type="transmembrane region" description="Helical" evidence="2">
    <location>
        <begin position="136"/>
        <end position="154"/>
    </location>
</feature>
<proteinExistence type="inferred from homology"/>
<dbReference type="KEGG" id="aum:AURMO_01583"/>
<evidence type="ECO:0000313" key="5">
    <source>
        <dbReference type="Proteomes" id="UP000246894"/>
    </source>
</evidence>
<keyword evidence="2" id="KW-1133">Transmembrane helix</keyword>
<feature type="transmembrane region" description="Helical" evidence="2">
    <location>
        <begin position="257"/>
        <end position="282"/>
    </location>
</feature>
<feature type="transmembrane region" description="Helical" evidence="2">
    <location>
        <begin position="83"/>
        <end position="105"/>
    </location>
</feature>
<dbReference type="GO" id="GO:0016020">
    <property type="term" value="C:membrane"/>
    <property type="evidence" value="ECO:0007669"/>
    <property type="project" value="InterPro"/>
</dbReference>
<feature type="transmembrane region" description="Helical" evidence="2">
    <location>
        <begin position="112"/>
        <end position="130"/>
    </location>
</feature>
<keyword evidence="2" id="KW-0812">Transmembrane</keyword>
<keyword evidence="2" id="KW-0472">Membrane</keyword>
<feature type="transmembrane region" description="Helical" evidence="2">
    <location>
        <begin position="166"/>
        <end position="189"/>
    </location>
</feature>
<feature type="domain" description="EamA" evidence="3">
    <location>
        <begin position="137"/>
        <end position="272"/>
    </location>
</feature>
<gene>
    <name evidence="4" type="ORF">AURMO_01583</name>
</gene>
<dbReference type="InterPro" id="IPR000620">
    <property type="entry name" value="EamA_dom"/>
</dbReference>
<feature type="transmembrane region" description="Helical" evidence="2">
    <location>
        <begin position="56"/>
        <end position="77"/>
    </location>
</feature>
<dbReference type="AlphaFoldDB" id="A0A2Z3S1T2"/>
<evidence type="ECO:0000259" key="3">
    <source>
        <dbReference type="Pfam" id="PF00892"/>
    </source>
</evidence>
<accession>A0A2Z3S1T2</accession>
<name>A0A2Z3S1T2_9MICO</name>
<keyword evidence="5" id="KW-1185">Reference proteome</keyword>
<evidence type="ECO:0000256" key="2">
    <source>
        <dbReference type="SAM" id="Phobius"/>
    </source>
</evidence>
<dbReference type="SUPFAM" id="SSF103481">
    <property type="entry name" value="Multidrug resistance efflux transporter EmrE"/>
    <property type="match status" value="2"/>
</dbReference>
<feature type="transmembrane region" description="Helical" evidence="2">
    <location>
        <begin position="201"/>
        <end position="220"/>
    </location>
</feature>